<proteinExistence type="predicted"/>
<dbReference type="Proteomes" id="UP000658656">
    <property type="component" value="Unassembled WGS sequence"/>
</dbReference>
<reference evidence="1" key="2">
    <citation type="submission" date="2020-09" db="EMBL/GenBank/DDBJ databases">
        <authorList>
            <person name="Sun Q."/>
            <person name="Zhou Y."/>
        </authorList>
    </citation>
    <scope>NUCLEOTIDE SEQUENCE</scope>
    <source>
        <strain evidence="1">CGMCC 4.7679</strain>
    </source>
</reference>
<comment type="caution">
    <text evidence="1">The sequence shown here is derived from an EMBL/GenBank/DDBJ whole genome shotgun (WGS) entry which is preliminary data.</text>
</comment>
<evidence type="ECO:0000313" key="1">
    <source>
        <dbReference type="EMBL" id="GHF89674.1"/>
    </source>
</evidence>
<gene>
    <name evidence="1" type="ORF">GCM10017566_74060</name>
</gene>
<organism evidence="1 2">
    <name type="scientific">Amycolatopsis bartoniae</name>
    <dbReference type="NCBI Taxonomy" id="941986"/>
    <lineage>
        <taxon>Bacteria</taxon>
        <taxon>Bacillati</taxon>
        <taxon>Actinomycetota</taxon>
        <taxon>Actinomycetes</taxon>
        <taxon>Pseudonocardiales</taxon>
        <taxon>Pseudonocardiaceae</taxon>
        <taxon>Amycolatopsis</taxon>
    </lineage>
</organism>
<protein>
    <submittedName>
        <fullName evidence="1">Uncharacterized protein</fullName>
    </submittedName>
</protein>
<reference evidence="1" key="1">
    <citation type="journal article" date="2014" name="Int. J. Syst. Evol. Microbiol.">
        <title>Complete genome sequence of Corynebacterium casei LMG S-19264T (=DSM 44701T), isolated from a smear-ripened cheese.</title>
        <authorList>
            <consortium name="US DOE Joint Genome Institute (JGI-PGF)"/>
            <person name="Walter F."/>
            <person name="Albersmeier A."/>
            <person name="Kalinowski J."/>
            <person name="Ruckert C."/>
        </authorList>
    </citation>
    <scope>NUCLEOTIDE SEQUENCE</scope>
    <source>
        <strain evidence="1">CGMCC 4.7679</strain>
    </source>
</reference>
<sequence>MLRGEVNPCGVAVAKASLNRAFESRGLDPKRSDLPMARLKRR</sequence>
<accession>A0A8H9J886</accession>
<name>A0A8H9J886_9PSEU</name>
<evidence type="ECO:0000313" key="2">
    <source>
        <dbReference type="Proteomes" id="UP000658656"/>
    </source>
</evidence>
<dbReference type="AlphaFoldDB" id="A0A8H9J886"/>
<dbReference type="EMBL" id="BNAV01000027">
    <property type="protein sequence ID" value="GHF89674.1"/>
    <property type="molecule type" value="Genomic_DNA"/>
</dbReference>
<keyword evidence="2" id="KW-1185">Reference proteome</keyword>